<dbReference type="PANTHER" id="PTHR33362">
    <property type="entry name" value="SIALIC ACID TRAP TRANSPORTER PERMEASE PROTEIN SIAT-RELATED"/>
    <property type="match status" value="1"/>
</dbReference>
<keyword evidence="2" id="KW-1003">Cell membrane</keyword>
<dbReference type="GO" id="GO:0005886">
    <property type="term" value="C:plasma membrane"/>
    <property type="evidence" value="ECO:0007669"/>
    <property type="project" value="UniProtKB-SubCell"/>
</dbReference>
<comment type="subcellular location">
    <subcellularLocation>
        <location evidence="1">Cell inner membrane</location>
        <topology evidence="1">Multi-pass membrane protein</topology>
    </subcellularLocation>
</comment>
<evidence type="ECO:0000256" key="1">
    <source>
        <dbReference type="ARBA" id="ARBA00004429"/>
    </source>
</evidence>
<feature type="transmembrane region" description="Helical" evidence="7">
    <location>
        <begin position="100"/>
        <end position="123"/>
    </location>
</feature>
<keyword evidence="6 7" id="KW-0472">Membrane</keyword>
<dbReference type="OrthoDB" id="9790209at2"/>
<evidence type="ECO:0000256" key="7">
    <source>
        <dbReference type="SAM" id="Phobius"/>
    </source>
</evidence>
<dbReference type="InterPro" id="IPR004681">
    <property type="entry name" value="TRAP_DctM"/>
</dbReference>
<gene>
    <name evidence="9" type="ORF">SAMN02745124_00080</name>
</gene>
<evidence type="ECO:0000256" key="4">
    <source>
        <dbReference type="ARBA" id="ARBA00022692"/>
    </source>
</evidence>
<dbReference type="Pfam" id="PF06808">
    <property type="entry name" value="DctM"/>
    <property type="match status" value="1"/>
</dbReference>
<feature type="transmembrane region" description="Helical" evidence="7">
    <location>
        <begin position="163"/>
        <end position="190"/>
    </location>
</feature>
<dbReference type="PIRSF" id="PIRSF006066">
    <property type="entry name" value="HI0050"/>
    <property type="match status" value="1"/>
</dbReference>
<dbReference type="PANTHER" id="PTHR33362:SF2">
    <property type="entry name" value="TRAP TRANSPORTER LARGE PERMEASE PROTEIN"/>
    <property type="match status" value="1"/>
</dbReference>
<accession>A0A1M5RZV7</accession>
<evidence type="ECO:0000256" key="3">
    <source>
        <dbReference type="ARBA" id="ARBA00022519"/>
    </source>
</evidence>
<feature type="transmembrane region" description="Helical" evidence="7">
    <location>
        <begin position="45"/>
        <end position="63"/>
    </location>
</feature>
<evidence type="ECO:0000259" key="8">
    <source>
        <dbReference type="Pfam" id="PF06808"/>
    </source>
</evidence>
<dbReference type="RefSeq" id="WP_073372858.1">
    <property type="nucleotide sequence ID" value="NZ_FQXS01000001.1"/>
</dbReference>
<dbReference type="Proteomes" id="UP000184139">
    <property type="component" value="Unassembled WGS sequence"/>
</dbReference>
<keyword evidence="4 7" id="KW-0812">Transmembrane</keyword>
<evidence type="ECO:0000256" key="6">
    <source>
        <dbReference type="ARBA" id="ARBA00023136"/>
    </source>
</evidence>
<keyword evidence="10" id="KW-1185">Reference proteome</keyword>
<organism evidence="9 10">
    <name type="scientific">Desulfofustis glycolicus DSM 9705</name>
    <dbReference type="NCBI Taxonomy" id="1121409"/>
    <lineage>
        <taxon>Bacteria</taxon>
        <taxon>Pseudomonadati</taxon>
        <taxon>Thermodesulfobacteriota</taxon>
        <taxon>Desulfobulbia</taxon>
        <taxon>Desulfobulbales</taxon>
        <taxon>Desulfocapsaceae</taxon>
        <taxon>Desulfofustis</taxon>
    </lineage>
</organism>
<dbReference type="STRING" id="1121409.SAMN02745124_00080"/>
<proteinExistence type="predicted"/>
<dbReference type="InterPro" id="IPR010656">
    <property type="entry name" value="DctM"/>
</dbReference>
<dbReference type="NCBIfam" id="TIGR00786">
    <property type="entry name" value="dctM"/>
    <property type="match status" value="1"/>
</dbReference>
<name>A0A1M5RZV7_9BACT</name>
<evidence type="ECO:0000313" key="10">
    <source>
        <dbReference type="Proteomes" id="UP000184139"/>
    </source>
</evidence>
<keyword evidence="3" id="KW-0997">Cell inner membrane</keyword>
<feature type="transmembrane region" description="Helical" evidence="7">
    <location>
        <begin position="356"/>
        <end position="376"/>
    </location>
</feature>
<feature type="transmembrane region" description="Helical" evidence="7">
    <location>
        <begin position="396"/>
        <end position="421"/>
    </location>
</feature>
<evidence type="ECO:0000256" key="2">
    <source>
        <dbReference type="ARBA" id="ARBA00022475"/>
    </source>
</evidence>
<evidence type="ECO:0000313" key="9">
    <source>
        <dbReference type="EMBL" id="SHH31588.1"/>
    </source>
</evidence>
<dbReference type="AlphaFoldDB" id="A0A1M5RZV7"/>
<sequence>MIFLLFGTFAVFLLIGIPIAFAIGLAVLIVMTVSGMPFMVLAQKILHAADSFSLLAIPLFILSGELMNRGGLTIRLVNFAHSIVGHIRGGLGQTSVMSSMIFAGISGSAVADTTAIGSILIPAMRKKKYHPAFSATLNAASSCIGPIIPPSIIMILYGSITEVSIGGLFLAGVLPGFLIGTCMMFVVYYYSGPKYHPALDREKRVPLKQLLKDFIYALPALIMPLIIIVGIISGVFTATEAGAVAVVYAFFVGKFYYKGFEIKDIPAMLISSASTTAMVMSIIVFAYAFGWLLAWQMFPAAATEFFSHLTQNKYVFLAIIIVFLLILGTVMEVLAIATIFGPLLNLMGQQYGFDPIHFGIILIIVMQIGGTTPPVGILLNISCGLAQVKTGATLRFLWAFILSMMVVVVLISVFPSLAMLLPNIFMDL</sequence>
<dbReference type="GO" id="GO:0022857">
    <property type="term" value="F:transmembrane transporter activity"/>
    <property type="evidence" value="ECO:0007669"/>
    <property type="project" value="TreeGrafter"/>
</dbReference>
<reference evidence="9 10" key="1">
    <citation type="submission" date="2016-11" db="EMBL/GenBank/DDBJ databases">
        <authorList>
            <person name="Jaros S."/>
            <person name="Januszkiewicz K."/>
            <person name="Wedrychowicz H."/>
        </authorList>
    </citation>
    <scope>NUCLEOTIDE SEQUENCE [LARGE SCALE GENOMIC DNA]</scope>
    <source>
        <strain evidence="9 10">DSM 9705</strain>
    </source>
</reference>
<evidence type="ECO:0000256" key="5">
    <source>
        <dbReference type="ARBA" id="ARBA00022989"/>
    </source>
</evidence>
<keyword evidence="5 7" id="KW-1133">Transmembrane helix</keyword>
<feature type="transmembrane region" description="Helical" evidence="7">
    <location>
        <begin position="210"/>
        <end position="232"/>
    </location>
</feature>
<feature type="transmembrane region" description="Helical" evidence="7">
    <location>
        <begin position="6"/>
        <end position="33"/>
    </location>
</feature>
<feature type="transmembrane region" description="Helical" evidence="7">
    <location>
        <begin position="135"/>
        <end position="157"/>
    </location>
</feature>
<protein>
    <submittedName>
        <fullName evidence="9">TRAP transporter, DctM subunit</fullName>
    </submittedName>
</protein>
<feature type="transmembrane region" description="Helical" evidence="7">
    <location>
        <begin position="269"/>
        <end position="294"/>
    </location>
</feature>
<feature type="domain" description="TRAP C4-dicarboxylate transport system permease DctM subunit" evidence="8">
    <location>
        <begin position="6"/>
        <end position="416"/>
    </location>
</feature>
<dbReference type="EMBL" id="FQXS01000001">
    <property type="protein sequence ID" value="SHH31588.1"/>
    <property type="molecule type" value="Genomic_DNA"/>
</dbReference>
<feature type="transmembrane region" description="Helical" evidence="7">
    <location>
        <begin position="314"/>
        <end position="344"/>
    </location>
</feature>